<accession>B8KSR9</accession>
<dbReference type="HOGENOM" id="CLU_2666036_0_0_6"/>
<keyword evidence="3" id="KW-1185">Reference proteome</keyword>
<proteinExistence type="predicted"/>
<evidence type="ECO:0000256" key="1">
    <source>
        <dbReference type="SAM" id="Phobius"/>
    </source>
</evidence>
<evidence type="ECO:0000313" key="3">
    <source>
        <dbReference type="Proteomes" id="UP000004699"/>
    </source>
</evidence>
<feature type="transmembrane region" description="Helical" evidence="1">
    <location>
        <begin position="6"/>
        <end position="25"/>
    </location>
</feature>
<dbReference type="RefSeq" id="WP_009021385.1">
    <property type="nucleotide sequence ID" value="NZ_DS999411.1"/>
</dbReference>
<keyword evidence="1" id="KW-0472">Membrane</keyword>
<gene>
    <name evidence="2" type="ORF">NOR51B_2594</name>
</gene>
<keyword evidence="1" id="KW-1133">Transmembrane helix</keyword>
<protein>
    <submittedName>
        <fullName evidence="2">Uncharacterized protein</fullName>
    </submittedName>
</protein>
<dbReference type="AlphaFoldDB" id="B8KSR9"/>
<dbReference type="EMBL" id="DS999411">
    <property type="protein sequence ID" value="EED36642.1"/>
    <property type="molecule type" value="Genomic_DNA"/>
</dbReference>
<dbReference type="Proteomes" id="UP000004699">
    <property type="component" value="Unassembled WGS sequence"/>
</dbReference>
<dbReference type="OrthoDB" id="5741158at2"/>
<dbReference type="STRING" id="565045.NOR51B_2594"/>
<organism evidence="2 3">
    <name type="scientific">Luminiphilus syltensis NOR5-1B</name>
    <dbReference type="NCBI Taxonomy" id="565045"/>
    <lineage>
        <taxon>Bacteria</taxon>
        <taxon>Pseudomonadati</taxon>
        <taxon>Pseudomonadota</taxon>
        <taxon>Gammaproteobacteria</taxon>
        <taxon>Cellvibrionales</taxon>
        <taxon>Halieaceae</taxon>
        <taxon>Luminiphilus</taxon>
    </lineage>
</organism>
<name>B8KSR9_9GAMM</name>
<evidence type="ECO:0000313" key="2">
    <source>
        <dbReference type="EMBL" id="EED36642.1"/>
    </source>
</evidence>
<reference evidence="3" key="1">
    <citation type="journal article" date="2013" name="BMC Microbiol.">
        <title>Taxonomy and evolution of bacteriochlorophyll a-containing members of the OM60/NOR5 clade of marine gammaproteobacteria: description of Luminiphilus syltensis gen. nov., sp. nov., reclassification of Haliea rubra as Pseudohaliea rubra gen. nov., comb. nov., and emendation of Chromatocurvus halotolerans.</title>
        <authorList>
            <person name="Spring S."/>
            <person name="Riedel T."/>
            <person name="Sproer C."/>
            <person name="Yan S."/>
            <person name="Harder J."/>
            <person name="Fuchs B.M."/>
        </authorList>
    </citation>
    <scope>NUCLEOTIDE SEQUENCE [LARGE SCALE GENOMIC DNA]</scope>
    <source>
        <strain evidence="3">NOR51-B</strain>
    </source>
</reference>
<feature type="transmembrane region" description="Helical" evidence="1">
    <location>
        <begin position="56"/>
        <end position="72"/>
    </location>
</feature>
<feature type="transmembrane region" description="Helical" evidence="1">
    <location>
        <begin position="32"/>
        <end position="50"/>
    </location>
</feature>
<keyword evidence="1" id="KW-0812">Transmembrane</keyword>
<sequence>MEASSALLMTLGAATLLVSWILLLVVSWKDSYAWGLFSLLLPPVGYFYGFFRLGKAWQVIGVALLGWILVLLA</sequence>